<dbReference type="PANTHER" id="PTHR34861">
    <property type="match status" value="1"/>
</dbReference>
<reference evidence="2" key="1">
    <citation type="submission" date="2022-10" db="EMBL/GenBank/DDBJ databases">
        <title>Culturing micro-colonial fungi from biological soil crusts in the Mojave desert and describing Neophaeococcomyces mojavensis, and introducing the new genera and species Taxawa tesnikishii.</title>
        <authorList>
            <person name="Kurbessoian T."/>
            <person name="Stajich J.E."/>
        </authorList>
    </citation>
    <scope>NUCLEOTIDE SEQUENCE</scope>
    <source>
        <strain evidence="2">TK_35</strain>
    </source>
</reference>
<dbReference type="InterPro" id="IPR007325">
    <property type="entry name" value="KFase/CYL"/>
</dbReference>
<dbReference type="AlphaFoldDB" id="A0AA38XSI7"/>
<dbReference type="PANTHER" id="PTHR34861:SF10">
    <property type="entry name" value="CYCLASE"/>
    <property type="match status" value="1"/>
</dbReference>
<evidence type="ECO:0000313" key="3">
    <source>
        <dbReference type="Proteomes" id="UP001172681"/>
    </source>
</evidence>
<keyword evidence="3" id="KW-1185">Reference proteome</keyword>
<comment type="caution">
    <text evidence="2">The sequence shown here is derived from an EMBL/GenBank/DDBJ whole genome shotgun (WGS) entry which is preliminary data.</text>
</comment>
<dbReference type="Proteomes" id="UP001172681">
    <property type="component" value="Unassembled WGS sequence"/>
</dbReference>
<proteinExistence type="inferred from homology"/>
<gene>
    <name evidence="2" type="ORF">H2204_012324</name>
</gene>
<dbReference type="InterPro" id="IPR037175">
    <property type="entry name" value="KFase_sf"/>
</dbReference>
<name>A0AA38XSI7_9EURO</name>
<evidence type="ECO:0000256" key="1">
    <source>
        <dbReference type="ARBA" id="ARBA00007865"/>
    </source>
</evidence>
<dbReference type="GO" id="GO:0019441">
    <property type="term" value="P:L-tryptophan catabolic process to kynurenine"/>
    <property type="evidence" value="ECO:0007669"/>
    <property type="project" value="InterPro"/>
</dbReference>
<dbReference type="Gene3D" id="3.50.30.50">
    <property type="entry name" value="Putative cyclase"/>
    <property type="match status" value="1"/>
</dbReference>
<dbReference type="GO" id="GO:0004061">
    <property type="term" value="F:arylformamidase activity"/>
    <property type="evidence" value="ECO:0007669"/>
    <property type="project" value="InterPro"/>
</dbReference>
<organism evidence="2 3">
    <name type="scientific">Knufia peltigerae</name>
    <dbReference type="NCBI Taxonomy" id="1002370"/>
    <lineage>
        <taxon>Eukaryota</taxon>
        <taxon>Fungi</taxon>
        <taxon>Dikarya</taxon>
        <taxon>Ascomycota</taxon>
        <taxon>Pezizomycotina</taxon>
        <taxon>Eurotiomycetes</taxon>
        <taxon>Chaetothyriomycetidae</taxon>
        <taxon>Chaetothyriales</taxon>
        <taxon>Trichomeriaceae</taxon>
        <taxon>Knufia</taxon>
    </lineage>
</organism>
<evidence type="ECO:0008006" key="4">
    <source>
        <dbReference type="Google" id="ProtNLM"/>
    </source>
</evidence>
<comment type="similarity">
    <text evidence="1">Belongs to the Cyclase 1 superfamily.</text>
</comment>
<dbReference type="Pfam" id="PF04199">
    <property type="entry name" value="Cyclase"/>
    <property type="match status" value="1"/>
</dbReference>
<accession>A0AA38XSI7</accession>
<dbReference type="SUPFAM" id="SSF102198">
    <property type="entry name" value="Putative cyclase"/>
    <property type="match status" value="1"/>
</dbReference>
<sequence>MSLLLQALSQKNIRIIDLAVPMQSGMAHSAASVPFSMALSRRHGDHDRTGQGGTAANAVIITGDHVGTHVDALCHVASKGVLCGGVAVADACVGGKFVKLGAETIAPMVCRGVLLDIPALKGVDRLEAGYGVTDRDLVEALGDTPLNEGDVVLVRTGWIQLYGDEVAFLGDGTGVPGVDASGGRWLANHGVRAAGGDTIAFEQVALGPKGRQRPCHGILLWENAIHIIEVLDLEELARQRVKEFMFVLSPLKLVGATGSPVRPLAVIEG</sequence>
<dbReference type="EMBL" id="JAPDRN010000125">
    <property type="protein sequence ID" value="KAJ9620355.1"/>
    <property type="molecule type" value="Genomic_DNA"/>
</dbReference>
<evidence type="ECO:0000313" key="2">
    <source>
        <dbReference type="EMBL" id="KAJ9620355.1"/>
    </source>
</evidence>
<protein>
    <recommendedName>
        <fullName evidence="4">Cyclase</fullName>
    </recommendedName>
</protein>